<dbReference type="Proteomes" id="UP000078492">
    <property type="component" value="Unassembled WGS sequence"/>
</dbReference>
<feature type="compositionally biased region" description="Basic and acidic residues" evidence="1">
    <location>
        <begin position="47"/>
        <end position="63"/>
    </location>
</feature>
<dbReference type="SMART" id="SM00368">
    <property type="entry name" value="LRR_RI"/>
    <property type="match status" value="7"/>
</dbReference>
<feature type="region of interest" description="Disordered" evidence="1">
    <location>
        <begin position="15"/>
        <end position="63"/>
    </location>
</feature>
<gene>
    <name evidence="2" type="ORF">ALC57_05024</name>
</gene>
<evidence type="ECO:0000313" key="3">
    <source>
        <dbReference type="Proteomes" id="UP000078492"/>
    </source>
</evidence>
<dbReference type="PANTHER" id="PTHR24114">
    <property type="entry name" value="LEUCINE RICH REPEAT FAMILY PROTEIN"/>
    <property type="match status" value="1"/>
</dbReference>
<dbReference type="Pfam" id="PF00560">
    <property type="entry name" value="LRR_1"/>
    <property type="match status" value="1"/>
</dbReference>
<dbReference type="InterPro" id="IPR001611">
    <property type="entry name" value="Leu-rich_rpt"/>
</dbReference>
<proteinExistence type="predicted"/>
<evidence type="ECO:0000313" key="2">
    <source>
        <dbReference type="EMBL" id="KYN22568.1"/>
    </source>
</evidence>
<sequence length="635" mass="73110">IQILEDIDDVTEALQDEEADAWTNYDEDDTETVEKKEEEEEEEEDIKMESEDKSETMEEEREDIKVEPEIINKTDIFTDFMMEFEAKRTKELAIKAEEKKKQLRQLIRIERKKDDDASEETLITPEDEDIMSDRVSTESSIHPCLRKIDISDSQLKLVNLYTVYQVPNDPGLLPAFWLLRERPPIYSTDGVQKFYDIVKRAGLRSIGSLKDMLLTDQLNLCYYGLKSPVMRAICEALADNTFVRKLDLKDNKLSVNACKYLNDLLLRNNTIIDLSLSGCRIGTNGAKKLYDAISENTILKMLDLSSCDIGNEGFGYIASALSNNQDLESVDLSDNHLDETCSESLQNLLSHSKSLTHLNLSWNSLYDAKIWKALVDGLKKNETLRSLNLSWNALEQECVPHLYNLLSRSRNIEKLNLSWNRFTEKDAEIIAEGLSKNNTLQELQLGNNPLRAQGVSALVHAIRPNLSPNNALRLLDLENIWANKDILEDLEITEKFRPWVTIKLGGILSNYQLVGPNVRRILLKRANYEAMLPKRRRQRRNFGQFVISLTDKLIARGIKLTDFFILIAKFIQLVQKFKLKLSTSLIDEIMNVFEGPHNTVNQKLLKSFYLEEYPETTLLTLKKKKLKNVKHTKKE</sequence>
<feature type="non-terminal residue" evidence="2">
    <location>
        <position position="1"/>
    </location>
</feature>
<accession>A0A151JC12</accession>
<reference evidence="2 3" key="1">
    <citation type="submission" date="2015-09" db="EMBL/GenBank/DDBJ databases">
        <title>Trachymyrmex cornetzi WGS genome.</title>
        <authorList>
            <person name="Nygaard S."/>
            <person name="Hu H."/>
            <person name="Boomsma J."/>
            <person name="Zhang G."/>
        </authorList>
    </citation>
    <scope>NUCLEOTIDE SEQUENCE [LARGE SCALE GENOMIC DNA]</scope>
    <source>
        <strain evidence="2">Tcor2-1</strain>
        <tissue evidence="2">Whole body</tissue>
    </source>
</reference>
<dbReference type="SUPFAM" id="SSF52047">
    <property type="entry name" value="RNI-like"/>
    <property type="match status" value="1"/>
</dbReference>
<protein>
    <submittedName>
        <fullName evidence="2">Uncharacterized protein</fullName>
    </submittedName>
</protein>
<dbReference type="AlphaFoldDB" id="A0A151JC12"/>
<dbReference type="Gene3D" id="3.80.10.10">
    <property type="entry name" value="Ribonuclease Inhibitor"/>
    <property type="match status" value="2"/>
</dbReference>
<dbReference type="Pfam" id="PF13516">
    <property type="entry name" value="LRR_6"/>
    <property type="match status" value="6"/>
</dbReference>
<dbReference type="InterPro" id="IPR032675">
    <property type="entry name" value="LRR_dom_sf"/>
</dbReference>
<feature type="compositionally biased region" description="Acidic residues" evidence="1">
    <location>
        <begin position="15"/>
        <end position="46"/>
    </location>
</feature>
<dbReference type="InterPro" id="IPR052394">
    <property type="entry name" value="LRR-containing"/>
</dbReference>
<evidence type="ECO:0000256" key="1">
    <source>
        <dbReference type="SAM" id="MobiDB-lite"/>
    </source>
</evidence>
<dbReference type="PANTHER" id="PTHR24114:SF2">
    <property type="entry name" value="F-BOX DOMAIN-CONTAINING PROTEIN-RELATED"/>
    <property type="match status" value="1"/>
</dbReference>
<keyword evidence="3" id="KW-1185">Reference proteome</keyword>
<dbReference type="STRING" id="471704.A0A151JC12"/>
<dbReference type="EMBL" id="KQ979120">
    <property type="protein sequence ID" value="KYN22568.1"/>
    <property type="molecule type" value="Genomic_DNA"/>
</dbReference>
<organism evidence="2 3">
    <name type="scientific">Trachymyrmex cornetzi</name>
    <dbReference type="NCBI Taxonomy" id="471704"/>
    <lineage>
        <taxon>Eukaryota</taxon>
        <taxon>Metazoa</taxon>
        <taxon>Ecdysozoa</taxon>
        <taxon>Arthropoda</taxon>
        <taxon>Hexapoda</taxon>
        <taxon>Insecta</taxon>
        <taxon>Pterygota</taxon>
        <taxon>Neoptera</taxon>
        <taxon>Endopterygota</taxon>
        <taxon>Hymenoptera</taxon>
        <taxon>Apocrita</taxon>
        <taxon>Aculeata</taxon>
        <taxon>Formicoidea</taxon>
        <taxon>Formicidae</taxon>
        <taxon>Myrmicinae</taxon>
        <taxon>Trachymyrmex</taxon>
    </lineage>
</organism>
<name>A0A151JC12_9HYME</name>